<dbReference type="Proteomes" id="UP001160148">
    <property type="component" value="Unassembled WGS sequence"/>
</dbReference>
<dbReference type="EMBL" id="CARXXK010000002">
    <property type="protein sequence ID" value="CAI6354194.1"/>
    <property type="molecule type" value="Genomic_DNA"/>
</dbReference>
<comment type="caution">
    <text evidence="2">The sequence shown here is derived from an EMBL/GenBank/DDBJ whole genome shotgun (WGS) entry which is preliminary data.</text>
</comment>
<name>A0AAV0WE75_9HEMI</name>
<sequence>MGIKNLPSYKDYWSANIQLRDNYIVSLMPLKKFQWCLSNLHIKDNNLEPRRYEQNYDKLYKFKGRSTMKQYMPMKPIKRGYKIWVRADQNGFISEFEIYTGKTDSVESSLGKRVILTLTNKIQGKYHRVFF</sequence>
<keyword evidence="3" id="KW-1185">Reference proteome</keyword>
<dbReference type="Pfam" id="PF13843">
    <property type="entry name" value="DDE_Tnp_1_7"/>
    <property type="match status" value="1"/>
</dbReference>
<evidence type="ECO:0000313" key="2">
    <source>
        <dbReference type="EMBL" id="CAI6354194.1"/>
    </source>
</evidence>
<accession>A0AAV0WE75</accession>
<dbReference type="AlphaFoldDB" id="A0AAV0WE75"/>
<reference evidence="2 3" key="1">
    <citation type="submission" date="2023-01" db="EMBL/GenBank/DDBJ databases">
        <authorList>
            <person name="Whitehead M."/>
        </authorList>
    </citation>
    <scope>NUCLEOTIDE SEQUENCE [LARGE SCALE GENOMIC DNA]</scope>
</reference>
<dbReference type="PANTHER" id="PTHR46599">
    <property type="entry name" value="PIGGYBAC TRANSPOSABLE ELEMENT-DERIVED PROTEIN 4"/>
    <property type="match status" value="1"/>
</dbReference>
<organism evidence="2 3">
    <name type="scientific">Macrosiphum euphorbiae</name>
    <name type="common">potato aphid</name>
    <dbReference type="NCBI Taxonomy" id="13131"/>
    <lineage>
        <taxon>Eukaryota</taxon>
        <taxon>Metazoa</taxon>
        <taxon>Ecdysozoa</taxon>
        <taxon>Arthropoda</taxon>
        <taxon>Hexapoda</taxon>
        <taxon>Insecta</taxon>
        <taxon>Pterygota</taxon>
        <taxon>Neoptera</taxon>
        <taxon>Paraneoptera</taxon>
        <taxon>Hemiptera</taxon>
        <taxon>Sternorrhyncha</taxon>
        <taxon>Aphidomorpha</taxon>
        <taxon>Aphidoidea</taxon>
        <taxon>Aphididae</taxon>
        <taxon>Macrosiphini</taxon>
        <taxon>Macrosiphum</taxon>
    </lineage>
</organism>
<protein>
    <recommendedName>
        <fullName evidence="1">PiggyBac transposable element-derived protein domain-containing protein</fullName>
    </recommendedName>
</protein>
<evidence type="ECO:0000313" key="3">
    <source>
        <dbReference type="Proteomes" id="UP001160148"/>
    </source>
</evidence>
<dbReference type="PANTHER" id="PTHR46599:SF2">
    <property type="entry name" value="PIGGYBAC TRANSPOSABLE ELEMENT-DERIVED PROTEIN 4-LIKE"/>
    <property type="match status" value="1"/>
</dbReference>
<feature type="domain" description="PiggyBac transposable element-derived protein" evidence="1">
    <location>
        <begin position="58"/>
        <end position="131"/>
    </location>
</feature>
<dbReference type="InterPro" id="IPR029526">
    <property type="entry name" value="PGBD"/>
</dbReference>
<evidence type="ECO:0000259" key="1">
    <source>
        <dbReference type="Pfam" id="PF13843"/>
    </source>
</evidence>
<proteinExistence type="predicted"/>
<gene>
    <name evidence="2" type="ORF">MEUPH1_LOCUS10228</name>
</gene>